<evidence type="ECO:0000256" key="3">
    <source>
        <dbReference type="ARBA" id="ARBA00023306"/>
    </source>
</evidence>
<dbReference type="Gene3D" id="1.10.472.10">
    <property type="entry name" value="Cyclin-like"/>
    <property type="match status" value="2"/>
</dbReference>
<keyword evidence="3" id="KW-0131">Cell cycle</keyword>
<evidence type="ECO:0000259" key="6">
    <source>
        <dbReference type="SMART" id="SM00385"/>
    </source>
</evidence>
<accession>A0A438EZM1</accession>
<keyword evidence="1" id="KW-0132">Cell division</keyword>
<evidence type="ECO:0000256" key="5">
    <source>
        <dbReference type="SAM" id="MobiDB-lite"/>
    </source>
</evidence>
<feature type="compositionally biased region" description="Basic residues" evidence="5">
    <location>
        <begin position="485"/>
        <end position="499"/>
    </location>
</feature>
<dbReference type="GO" id="GO:0016538">
    <property type="term" value="F:cyclin-dependent protein serine/threonine kinase regulator activity"/>
    <property type="evidence" value="ECO:0007669"/>
    <property type="project" value="InterPro"/>
</dbReference>
<comment type="caution">
    <text evidence="7">The sequence shown here is derived from an EMBL/GenBank/DDBJ whole genome shotgun (WGS) entry which is preliminary data.</text>
</comment>
<evidence type="ECO:0000256" key="1">
    <source>
        <dbReference type="ARBA" id="ARBA00022618"/>
    </source>
</evidence>
<proteinExistence type="inferred from homology"/>
<dbReference type="EMBL" id="QGNW01001156">
    <property type="protein sequence ID" value="RVW53190.1"/>
    <property type="molecule type" value="Genomic_DNA"/>
</dbReference>
<dbReference type="InterPro" id="IPR031658">
    <property type="entry name" value="Cyclin_C_2"/>
</dbReference>
<dbReference type="GO" id="GO:0006357">
    <property type="term" value="P:regulation of transcription by RNA polymerase II"/>
    <property type="evidence" value="ECO:0007669"/>
    <property type="project" value="InterPro"/>
</dbReference>
<comment type="similarity">
    <text evidence="4">Belongs to the cyclin family.</text>
</comment>
<evidence type="ECO:0000313" key="8">
    <source>
        <dbReference type="Proteomes" id="UP000288805"/>
    </source>
</evidence>
<reference evidence="7 8" key="1">
    <citation type="journal article" date="2018" name="PLoS Genet.">
        <title>Population sequencing reveals clonal diversity and ancestral inbreeding in the grapevine cultivar Chardonnay.</title>
        <authorList>
            <person name="Roach M.J."/>
            <person name="Johnson D.L."/>
            <person name="Bohlmann J."/>
            <person name="van Vuuren H.J."/>
            <person name="Jones S.J."/>
            <person name="Pretorius I.S."/>
            <person name="Schmidt S.A."/>
            <person name="Borneman A.R."/>
        </authorList>
    </citation>
    <scope>NUCLEOTIDE SEQUENCE [LARGE SCALE GENOMIC DNA]</scope>
    <source>
        <strain evidence="8">cv. Chardonnay</strain>
        <tissue evidence="7">Leaf</tissue>
    </source>
</reference>
<dbReference type="FunFam" id="1.10.472.10:FF:000063">
    <property type="entry name" value="cyclin-H1-1"/>
    <property type="match status" value="1"/>
</dbReference>
<organism evidence="7 8">
    <name type="scientific">Vitis vinifera</name>
    <name type="common">Grape</name>
    <dbReference type="NCBI Taxonomy" id="29760"/>
    <lineage>
        <taxon>Eukaryota</taxon>
        <taxon>Viridiplantae</taxon>
        <taxon>Streptophyta</taxon>
        <taxon>Embryophyta</taxon>
        <taxon>Tracheophyta</taxon>
        <taxon>Spermatophyta</taxon>
        <taxon>Magnoliopsida</taxon>
        <taxon>eudicotyledons</taxon>
        <taxon>Gunneridae</taxon>
        <taxon>Pentapetalae</taxon>
        <taxon>rosids</taxon>
        <taxon>Vitales</taxon>
        <taxon>Vitaceae</taxon>
        <taxon>Viteae</taxon>
        <taxon>Vitis</taxon>
    </lineage>
</organism>
<dbReference type="InterPro" id="IPR006671">
    <property type="entry name" value="Cyclin_N"/>
</dbReference>
<dbReference type="CDD" id="cd20586">
    <property type="entry name" value="CYCLIN_AcCycH_rpt2"/>
    <property type="match status" value="1"/>
</dbReference>
<feature type="domain" description="Cyclin-like" evidence="6">
    <location>
        <begin position="280"/>
        <end position="361"/>
    </location>
</feature>
<evidence type="ECO:0000256" key="4">
    <source>
        <dbReference type="RuleBase" id="RU000383"/>
    </source>
</evidence>
<dbReference type="InterPro" id="IPR043198">
    <property type="entry name" value="Cyclin/Ssn8"/>
</dbReference>
<feature type="region of interest" description="Disordered" evidence="5">
    <location>
        <begin position="479"/>
        <end position="507"/>
    </location>
</feature>
<dbReference type="PANTHER" id="PTHR10026">
    <property type="entry name" value="CYCLIN"/>
    <property type="match status" value="1"/>
</dbReference>
<protein>
    <submittedName>
        <fullName evidence="7">Cyclin-H1-1</fullName>
    </submittedName>
</protein>
<dbReference type="AlphaFoldDB" id="A0A438EZM1"/>
<keyword evidence="2 4" id="KW-0195">Cyclin</keyword>
<dbReference type="SMART" id="SM00385">
    <property type="entry name" value="CYCLIN"/>
    <property type="match status" value="1"/>
</dbReference>
<dbReference type="Pfam" id="PF16899">
    <property type="entry name" value="Cyclin_C_2"/>
    <property type="match status" value="1"/>
</dbReference>
<gene>
    <name evidence="7" type="primary">CYCH1-1_1</name>
    <name evidence="7" type="ORF">CK203_087608</name>
</gene>
<dbReference type="InterPro" id="IPR036915">
    <property type="entry name" value="Cyclin-like_sf"/>
</dbReference>
<dbReference type="SUPFAM" id="SSF47954">
    <property type="entry name" value="Cyclin-like"/>
    <property type="match status" value="2"/>
</dbReference>
<dbReference type="Proteomes" id="UP000288805">
    <property type="component" value="Unassembled WGS sequence"/>
</dbReference>
<evidence type="ECO:0000256" key="2">
    <source>
        <dbReference type="ARBA" id="ARBA00023127"/>
    </source>
</evidence>
<evidence type="ECO:0000313" key="7">
    <source>
        <dbReference type="EMBL" id="RVW53190.1"/>
    </source>
</evidence>
<dbReference type="InterPro" id="IPR013763">
    <property type="entry name" value="Cyclin-like_dom"/>
</dbReference>
<sequence>MADFQTSTHRSKWIFTPQDLIEKYKAANQRAKQTLEKDLHEDHWRGGTIISRCLCGGHIDFRCCFNSERGNRFQEGDLKCKDGGLGIKRFPILNRVLLAKWLRRVIRGRWIGECFLKEAFLSLYSLVDQECKSGRCMGGGGRPRVPVIEVDMMAWRREEERLFSVNSCTCFFVWESTWKKILTIDQLIKRCWSLINRCSVCKMVEETWVLPRIVKDLLSWHVHLEKRRRKYGVTRIEVDADGSLQYPEPQISAKDNAEKRSRPKPLNFEEERFMRSFYEYKIQEVCAAFSFPHKIQATALIYYKRFYLQWSVMEHHPKHIMLTCIYAACKIEENHVSAEELGKGIAQDHQMILNNEMISLDFDLIVFAPYRSVEGFVDDMEDLHKTAKMEVDKTMLTDVPLLFPPGQLALAALRRSNEVHQVLDFERYLSSILSRQDFSHAFSELTESLNAIDSWVMKHQVPTTEDMKHIDRKLKFCLDPSSHDKSKKREKKSKHKSKRSASEMQNLPPVEAVAPDVDYLLSSLGNIETLRVIIPATGNRQSGWSLEVVSITEDGMYFFFEAM</sequence>
<dbReference type="Pfam" id="PF00134">
    <property type="entry name" value="Cyclin_N"/>
    <property type="match status" value="1"/>
</dbReference>
<dbReference type="GO" id="GO:0051301">
    <property type="term" value="P:cell division"/>
    <property type="evidence" value="ECO:0007669"/>
    <property type="project" value="UniProtKB-KW"/>
</dbReference>
<name>A0A438EZM1_VITVI</name>